<reference evidence="2 3" key="1">
    <citation type="submission" date="2021-05" db="EMBL/GenBank/DDBJ databases">
        <title>A Polyphasic approach of four new species of the genus Ohtaekwangia: Ohtaekwangia histidinii sp. nov., Ohtaekwangia cretensis sp. nov., Ohtaekwangia indiensis sp. nov., Ohtaekwangia reichenbachii sp. nov. from diverse environment.</title>
        <authorList>
            <person name="Octaviana S."/>
        </authorList>
    </citation>
    <scope>NUCLEOTIDE SEQUENCE [LARGE SCALE GENOMIC DNA]</scope>
    <source>
        <strain evidence="2 3">PWU5</strain>
    </source>
</reference>
<dbReference type="RefSeq" id="WP_254087659.1">
    <property type="nucleotide sequence ID" value="NZ_JAHESE010000049.1"/>
</dbReference>
<dbReference type="AlphaFoldDB" id="A0AAP2E3X3"/>
<accession>A0AAP2E3X3</accession>
<feature type="transmembrane region" description="Helical" evidence="1">
    <location>
        <begin position="168"/>
        <end position="185"/>
    </location>
</feature>
<organism evidence="2 3">
    <name type="scientific">Dawidia cretensis</name>
    <dbReference type="NCBI Taxonomy" id="2782350"/>
    <lineage>
        <taxon>Bacteria</taxon>
        <taxon>Pseudomonadati</taxon>
        <taxon>Bacteroidota</taxon>
        <taxon>Cytophagia</taxon>
        <taxon>Cytophagales</taxon>
        <taxon>Chryseotaleaceae</taxon>
        <taxon>Dawidia</taxon>
    </lineage>
</organism>
<keyword evidence="1" id="KW-0472">Membrane</keyword>
<keyword evidence="3" id="KW-1185">Reference proteome</keyword>
<evidence type="ECO:0000313" key="2">
    <source>
        <dbReference type="EMBL" id="MBT1712090.1"/>
    </source>
</evidence>
<keyword evidence="1" id="KW-0812">Transmembrane</keyword>
<feature type="transmembrane region" description="Helical" evidence="1">
    <location>
        <begin position="61"/>
        <end position="76"/>
    </location>
</feature>
<protein>
    <submittedName>
        <fullName evidence="2">Uncharacterized protein</fullName>
    </submittedName>
</protein>
<sequence length="192" mass="21809">MESTSQPMTAQESLDLITSMIRQAQRNVHQSSFYFLLWGWVVFLAHAGAYALLLLDYHRPYLVWLITIPAWIITVYRSRREGRTARSVSHLDHITWALWTGLGICIFTLIAFGYKINFQLNAVILLVCALPTSVSGVILRFRPLIWGGVCFWLCAIACFLLPAAWQHLVGLISIVSGYLVPGYLLRNKLKNV</sequence>
<dbReference type="Proteomes" id="UP001319080">
    <property type="component" value="Unassembled WGS sequence"/>
</dbReference>
<feature type="transmembrane region" description="Helical" evidence="1">
    <location>
        <begin position="120"/>
        <end position="139"/>
    </location>
</feature>
<proteinExistence type="predicted"/>
<name>A0AAP2E3X3_9BACT</name>
<feature type="transmembrane region" description="Helical" evidence="1">
    <location>
        <begin position="33"/>
        <end position="55"/>
    </location>
</feature>
<feature type="transmembrane region" description="Helical" evidence="1">
    <location>
        <begin position="96"/>
        <end position="114"/>
    </location>
</feature>
<feature type="transmembrane region" description="Helical" evidence="1">
    <location>
        <begin position="144"/>
        <end position="162"/>
    </location>
</feature>
<keyword evidence="1" id="KW-1133">Transmembrane helix</keyword>
<evidence type="ECO:0000256" key="1">
    <source>
        <dbReference type="SAM" id="Phobius"/>
    </source>
</evidence>
<comment type="caution">
    <text evidence="2">The sequence shown here is derived from an EMBL/GenBank/DDBJ whole genome shotgun (WGS) entry which is preliminary data.</text>
</comment>
<evidence type="ECO:0000313" key="3">
    <source>
        <dbReference type="Proteomes" id="UP001319080"/>
    </source>
</evidence>
<dbReference type="EMBL" id="JAHESE010000049">
    <property type="protein sequence ID" value="MBT1712090.1"/>
    <property type="molecule type" value="Genomic_DNA"/>
</dbReference>
<gene>
    <name evidence="2" type="ORF">KK062_27865</name>
</gene>